<dbReference type="InterPro" id="IPR009061">
    <property type="entry name" value="DNA-bd_dom_put_sf"/>
</dbReference>
<dbReference type="SUPFAM" id="SSF50249">
    <property type="entry name" value="Nucleic acid-binding proteins"/>
    <property type="match status" value="1"/>
</dbReference>
<dbReference type="EMBL" id="JBFMIA010000001">
    <property type="protein sequence ID" value="MEW9500625.1"/>
    <property type="molecule type" value="Genomic_DNA"/>
</dbReference>
<evidence type="ECO:0000256" key="11">
    <source>
        <dbReference type="ARBA" id="ARBA00022884"/>
    </source>
</evidence>
<dbReference type="CDD" id="cd00769">
    <property type="entry name" value="PheRS_beta_core"/>
    <property type="match status" value="1"/>
</dbReference>
<dbReference type="Gene3D" id="3.30.930.10">
    <property type="entry name" value="Bira Bifunctional Protein, Domain 2"/>
    <property type="match status" value="1"/>
</dbReference>
<evidence type="ECO:0000256" key="10">
    <source>
        <dbReference type="ARBA" id="ARBA00022842"/>
    </source>
</evidence>
<dbReference type="InterPro" id="IPR033714">
    <property type="entry name" value="tRNA_bind_bactPheRS"/>
</dbReference>
<comment type="subunit">
    <text evidence="3 15">Tetramer of two alpha and two beta subunits.</text>
</comment>
<dbReference type="CDD" id="cd02796">
    <property type="entry name" value="tRNA_bind_bactPheRS"/>
    <property type="match status" value="1"/>
</dbReference>
<evidence type="ECO:0000313" key="20">
    <source>
        <dbReference type="EMBL" id="MEW9500625.1"/>
    </source>
</evidence>
<dbReference type="NCBIfam" id="NF045760">
    <property type="entry name" value="YtpR"/>
    <property type="match status" value="1"/>
</dbReference>
<protein>
    <recommendedName>
        <fullName evidence="15">Phenylalanine--tRNA ligase beta subunit</fullName>
        <ecNumber evidence="15">6.1.1.20</ecNumber>
    </recommendedName>
    <alternativeName>
        <fullName evidence="15">Phenylalanyl-tRNA synthetase beta subunit</fullName>
        <shortName evidence="15">PheRS</shortName>
    </alternativeName>
</protein>
<dbReference type="Pfam" id="PF17759">
    <property type="entry name" value="tRNA_synthFbeta"/>
    <property type="match status" value="1"/>
</dbReference>
<keyword evidence="5 16" id="KW-0820">tRNA-binding</keyword>
<dbReference type="HAMAP" id="MF_00283">
    <property type="entry name" value="Phe_tRNA_synth_beta1"/>
    <property type="match status" value="1"/>
</dbReference>
<dbReference type="PROSITE" id="PS51483">
    <property type="entry name" value="B5"/>
    <property type="match status" value="1"/>
</dbReference>
<comment type="caution">
    <text evidence="20">The sequence shown here is derived from an EMBL/GenBank/DDBJ whole genome shotgun (WGS) entry which is preliminary data.</text>
</comment>
<keyword evidence="10 15" id="KW-0460">Magnesium</keyword>
<keyword evidence="7 15" id="KW-0479">Metal-binding</keyword>
<dbReference type="PANTHER" id="PTHR10947:SF0">
    <property type="entry name" value="PHENYLALANINE--TRNA LIGASE BETA SUBUNIT"/>
    <property type="match status" value="1"/>
</dbReference>
<dbReference type="InterPro" id="IPR005147">
    <property type="entry name" value="tRNA_synthase_B5-dom"/>
</dbReference>
<dbReference type="EC" id="6.1.1.20" evidence="15"/>
<dbReference type="InterPro" id="IPR036690">
    <property type="entry name" value="Fdx_antiC-bd_sf"/>
</dbReference>
<dbReference type="Gene3D" id="3.30.70.380">
    <property type="entry name" value="Ferrodoxin-fold anticodon-binding domain"/>
    <property type="match status" value="1"/>
</dbReference>
<dbReference type="InterPro" id="IPR005121">
    <property type="entry name" value="Fdx_antiC-bd"/>
</dbReference>
<comment type="cofactor">
    <cofactor evidence="15">
        <name>Mg(2+)</name>
        <dbReference type="ChEBI" id="CHEBI:18420"/>
    </cofactor>
    <text evidence="15">Binds 2 magnesium ions per tetramer.</text>
</comment>
<evidence type="ECO:0000256" key="15">
    <source>
        <dbReference type="HAMAP-Rule" id="MF_00283"/>
    </source>
</evidence>
<feature type="binding site" evidence="15">
    <location>
        <position position="473"/>
    </location>
    <ligand>
        <name>Mg(2+)</name>
        <dbReference type="ChEBI" id="CHEBI:18420"/>
        <note>shared with alpha subunit</note>
    </ligand>
</feature>
<dbReference type="InterPro" id="IPR045864">
    <property type="entry name" value="aa-tRNA-synth_II/BPL/LPL"/>
</dbReference>
<dbReference type="SUPFAM" id="SSF54991">
    <property type="entry name" value="Anticodon-binding domain of PheRS"/>
    <property type="match status" value="1"/>
</dbReference>
<dbReference type="InterPro" id="IPR004532">
    <property type="entry name" value="Phe-tRNA-ligase_IIc_bsu_bact"/>
</dbReference>
<feature type="domain" description="TRNA-binding" evidence="17">
    <location>
        <begin position="40"/>
        <end position="155"/>
    </location>
</feature>
<gene>
    <name evidence="15 20" type="primary">pheT</name>
    <name evidence="20" type="ORF">AB1471_02290</name>
</gene>
<keyword evidence="21" id="KW-1185">Reference proteome</keyword>
<evidence type="ECO:0000256" key="5">
    <source>
        <dbReference type="ARBA" id="ARBA00022555"/>
    </source>
</evidence>
<evidence type="ECO:0000256" key="1">
    <source>
        <dbReference type="ARBA" id="ARBA00004496"/>
    </source>
</evidence>
<dbReference type="Gene3D" id="3.50.40.10">
    <property type="entry name" value="Phenylalanyl-trna Synthetase, Chain B, domain 3"/>
    <property type="match status" value="1"/>
</dbReference>
<dbReference type="GO" id="GO:0004826">
    <property type="term" value="F:phenylalanine-tRNA ligase activity"/>
    <property type="evidence" value="ECO:0007669"/>
    <property type="project" value="UniProtKB-EC"/>
</dbReference>
<dbReference type="SMART" id="SM00896">
    <property type="entry name" value="FDX-ACB"/>
    <property type="match status" value="1"/>
</dbReference>
<dbReference type="PANTHER" id="PTHR10947">
    <property type="entry name" value="PHENYLALANYL-TRNA SYNTHETASE BETA CHAIN AND LEUCINE-RICH REPEAT-CONTAINING PROTEIN 47"/>
    <property type="match status" value="1"/>
</dbReference>
<dbReference type="SMART" id="SM00874">
    <property type="entry name" value="B5"/>
    <property type="match status" value="1"/>
</dbReference>
<dbReference type="InterPro" id="IPR005146">
    <property type="entry name" value="B3/B4_tRNA-bd"/>
</dbReference>
<sequence length="805" mass="88747">MFVSYNWLQNYVDLSGITPDELAEKITRSGIEVEGVAVPAEGIKNVVIGHVLSCEKHPEADKLNICRVDVGEEEPVQIICGAANVGKGQKVAVAKVGAVLPGNFKIKKAKLRGEASHGMICSLQEIGVEGKLVPKEFSEGIFNFPEGAAVGENAIEALALNDSILELGLTPNRADAMSMLGVAYEVGAILDREVNMPELEYKVASEEASSVLSLEVEASDENPAYLAKVIRNVKIVPSPQWMQSRLIAAGIRPHNNVVDITNYVLLEYGQPLHAFDLDRLETNKVLVRLAKEGETIKTLDDTVRKLQSHQLVITNGQEPVAIAGVMGGANSEVIDSTTSVLLESAYFKPSSVRQTSKDHGLRSEASSRFEKGVDPNRVVLAAERAAQLLSLYAGGEVLKGTIAFDELDKTEKQISIKLEQINRVLGMTLSTEEVLGLFRRLQITAKVDDSNVIHVSAPTRRGDLVIEEDLIEEVARLYGYDHIPMTLPVHESNPGGLSAQQQKRRLVRQTLEGAGLMQAVTYSLTNDAKAKEFALDVREPVKLLMPMSEERSNLRLSIVPQLLESVSYNIARQHDSIAFYETGSVFLTEEGSELPLEEEHVAGAITGLWHHHAWQGEKKPVDFYVVKGILDALWERLGVADVIRYEKSTEEHLHPGRTAVIYLNDEKIGFVGQVHPSREKELDLKETYVFEVKLQAIFDYAPEPLKYTAIPRYPSVTRDIAVVVDREVLGGTLESIIKEAGGKLLKSVKLFDLYEGEKMEQGKKSLAFSLIYMDPTRTLTDDEVVKAHDNVLLKIKEKTGAELRG</sequence>
<dbReference type="Proteomes" id="UP001556040">
    <property type="component" value="Unassembled WGS sequence"/>
</dbReference>
<reference evidence="20 21" key="1">
    <citation type="journal article" date="1979" name="Int. J. Syst. Evol. Microbiol.">
        <title>Bacillus globisporus subsp. marinus subsp. nov.</title>
        <authorList>
            <person name="Liu H."/>
        </authorList>
    </citation>
    <scope>NUCLEOTIDE SEQUENCE [LARGE SCALE GENOMIC DNA]</scope>
    <source>
        <strain evidence="20 21">DSM 1297</strain>
    </source>
</reference>
<keyword evidence="12 15" id="KW-0648">Protein biosynthesis</keyword>
<dbReference type="PROSITE" id="PS51447">
    <property type="entry name" value="FDX_ACB"/>
    <property type="match status" value="1"/>
</dbReference>
<feature type="binding site" evidence="15">
    <location>
        <position position="463"/>
    </location>
    <ligand>
        <name>Mg(2+)</name>
        <dbReference type="ChEBI" id="CHEBI:18420"/>
        <note>shared with alpha subunit</note>
    </ligand>
</feature>
<dbReference type="Pfam" id="PF03147">
    <property type="entry name" value="FDX-ACB"/>
    <property type="match status" value="1"/>
</dbReference>
<keyword evidence="6 15" id="KW-0436">Ligase</keyword>
<evidence type="ECO:0000256" key="7">
    <source>
        <dbReference type="ARBA" id="ARBA00022723"/>
    </source>
</evidence>
<proteinExistence type="inferred from homology"/>
<evidence type="ECO:0000256" key="16">
    <source>
        <dbReference type="PROSITE-ProRule" id="PRU00209"/>
    </source>
</evidence>
<keyword evidence="11 16" id="KW-0694">RNA-binding</keyword>
<accession>A0ABV3PZV2</accession>
<feature type="binding site" evidence="15">
    <location>
        <position position="469"/>
    </location>
    <ligand>
        <name>Mg(2+)</name>
        <dbReference type="ChEBI" id="CHEBI:18420"/>
        <note>shared with alpha subunit</note>
    </ligand>
</feature>
<dbReference type="Gene3D" id="3.30.56.10">
    <property type="match status" value="2"/>
</dbReference>
<feature type="binding site" evidence="15">
    <location>
        <position position="472"/>
    </location>
    <ligand>
        <name>Mg(2+)</name>
        <dbReference type="ChEBI" id="CHEBI:18420"/>
        <note>shared with alpha subunit</note>
    </ligand>
</feature>
<evidence type="ECO:0000256" key="3">
    <source>
        <dbReference type="ARBA" id="ARBA00011209"/>
    </source>
</evidence>
<dbReference type="SUPFAM" id="SSF55681">
    <property type="entry name" value="Class II aaRS and biotin synthetases"/>
    <property type="match status" value="1"/>
</dbReference>
<evidence type="ECO:0000256" key="8">
    <source>
        <dbReference type="ARBA" id="ARBA00022741"/>
    </source>
</evidence>
<evidence type="ECO:0000256" key="2">
    <source>
        <dbReference type="ARBA" id="ARBA00008653"/>
    </source>
</evidence>
<dbReference type="SUPFAM" id="SSF56037">
    <property type="entry name" value="PheT/TilS domain"/>
    <property type="match status" value="1"/>
</dbReference>
<evidence type="ECO:0000259" key="19">
    <source>
        <dbReference type="PROSITE" id="PS51483"/>
    </source>
</evidence>
<comment type="catalytic activity">
    <reaction evidence="14 15">
        <text>tRNA(Phe) + L-phenylalanine + ATP = L-phenylalanyl-tRNA(Phe) + AMP + diphosphate + H(+)</text>
        <dbReference type="Rhea" id="RHEA:19413"/>
        <dbReference type="Rhea" id="RHEA-COMP:9668"/>
        <dbReference type="Rhea" id="RHEA-COMP:9699"/>
        <dbReference type="ChEBI" id="CHEBI:15378"/>
        <dbReference type="ChEBI" id="CHEBI:30616"/>
        <dbReference type="ChEBI" id="CHEBI:33019"/>
        <dbReference type="ChEBI" id="CHEBI:58095"/>
        <dbReference type="ChEBI" id="CHEBI:78442"/>
        <dbReference type="ChEBI" id="CHEBI:78531"/>
        <dbReference type="ChEBI" id="CHEBI:456215"/>
        <dbReference type="EC" id="6.1.1.20"/>
    </reaction>
</comment>
<evidence type="ECO:0000259" key="17">
    <source>
        <dbReference type="PROSITE" id="PS50886"/>
    </source>
</evidence>
<dbReference type="Pfam" id="PF03484">
    <property type="entry name" value="B5"/>
    <property type="match status" value="1"/>
</dbReference>
<keyword evidence="4 15" id="KW-0963">Cytoplasm</keyword>
<evidence type="ECO:0000256" key="9">
    <source>
        <dbReference type="ARBA" id="ARBA00022840"/>
    </source>
</evidence>
<comment type="subcellular location">
    <subcellularLocation>
        <location evidence="1 15">Cytoplasm</location>
    </subcellularLocation>
</comment>
<name>A0ABV3PZV2_9BACL</name>
<dbReference type="SMART" id="SM00873">
    <property type="entry name" value="B3_4"/>
    <property type="match status" value="1"/>
</dbReference>
<dbReference type="NCBIfam" id="TIGR00472">
    <property type="entry name" value="pheT_bact"/>
    <property type="match status" value="1"/>
</dbReference>
<evidence type="ECO:0000256" key="13">
    <source>
        <dbReference type="ARBA" id="ARBA00023146"/>
    </source>
</evidence>
<dbReference type="Pfam" id="PF01588">
    <property type="entry name" value="tRNA_bind"/>
    <property type="match status" value="1"/>
</dbReference>
<dbReference type="InterPro" id="IPR020825">
    <property type="entry name" value="Phe-tRNA_synthase-like_B3/B4"/>
</dbReference>
<feature type="domain" description="FDX-ACB" evidence="18">
    <location>
        <begin position="711"/>
        <end position="804"/>
    </location>
</feature>
<dbReference type="Pfam" id="PF03483">
    <property type="entry name" value="B3_4"/>
    <property type="match status" value="1"/>
</dbReference>
<dbReference type="PROSITE" id="PS50886">
    <property type="entry name" value="TRBD"/>
    <property type="match status" value="1"/>
</dbReference>
<dbReference type="Gene3D" id="2.40.50.140">
    <property type="entry name" value="Nucleic acid-binding proteins"/>
    <property type="match status" value="1"/>
</dbReference>
<evidence type="ECO:0000256" key="14">
    <source>
        <dbReference type="ARBA" id="ARBA00049255"/>
    </source>
</evidence>
<dbReference type="InterPro" id="IPR045060">
    <property type="entry name" value="Phe-tRNA-ligase_IIc_bsu"/>
</dbReference>
<dbReference type="RefSeq" id="WP_367777933.1">
    <property type="nucleotide sequence ID" value="NZ_JBFMIA010000001.1"/>
</dbReference>
<keyword evidence="9 15" id="KW-0067">ATP-binding</keyword>
<dbReference type="SUPFAM" id="SSF46955">
    <property type="entry name" value="Putative DNA-binding domain"/>
    <property type="match status" value="1"/>
</dbReference>
<feature type="domain" description="B5" evidence="19">
    <location>
        <begin position="409"/>
        <end position="485"/>
    </location>
</feature>
<evidence type="ECO:0000256" key="4">
    <source>
        <dbReference type="ARBA" id="ARBA00022490"/>
    </source>
</evidence>
<dbReference type="InterPro" id="IPR012340">
    <property type="entry name" value="NA-bd_OB-fold"/>
</dbReference>
<evidence type="ECO:0000313" key="21">
    <source>
        <dbReference type="Proteomes" id="UP001556040"/>
    </source>
</evidence>
<evidence type="ECO:0000256" key="6">
    <source>
        <dbReference type="ARBA" id="ARBA00022598"/>
    </source>
</evidence>
<keyword evidence="13 15" id="KW-0030">Aminoacyl-tRNA synthetase</keyword>
<organism evidence="20 21">
    <name type="scientific">Jeotgalibacillus marinus</name>
    <dbReference type="NCBI Taxonomy" id="86667"/>
    <lineage>
        <taxon>Bacteria</taxon>
        <taxon>Bacillati</taxon>
        <taxon>Bacillota</taxon>
        <taxon>Bacilli</taxon>
        <taxon>Bacillales</taxon>
        <taxon>Caryophanaceae</taxon>
        <taxon>Jeotgalibacillus</taxon>
    </lineage>
</organism>
<comment type="similarity">
    <text evidence="2 15">Belongs to the phenylalanyl-tRNA synthetase beta subunit family. Type 1 subfamily.</text>
</comment>
<evidence type="ECO:0000259" key="18">
    <source>
        <dbReference type="PROSITE" id="PS51447"/>
    </source>
</evidence>
<keyword evidence="8 15" id="KW-0547">Nucleotide-binding</keyword>
<dbReference type="InterPro" id="IPR002547">
    <property type="entry name" value="tRNA-bd_dom"/>
</dbReference>
<evidence type="ECO:0000256" key="12">
    <source>
        <dbReference type="ARBA" id="ARBA00022917"/>
    </source>
</evidence>
<dbReference type="InterPro" id="IPR041616">
    <property type="entry name" value="PheRS_beta_core"/>
</dbReference>